<dbReference type="Gene3D" id="3.40.50.300">
    <property type="entry name" value="P-loop containing nucleotide triphosphate hydrolases"/>
    <property type="match status" value="1"/>
</dbReference>
<dbReference type="EMBL" id="OZ035834">
    <property type="protein sequence ID" value="CAL1575096.1"/>
    <property type="molecule type" value="Genomic_DNA"/>
</dbReference>
<dbReference type="InterPro" id="IPR027417">
    <property type="entry name" value="P-loop_NTPase"/>
</dbReference>
<dbReference type="CDD" id="cd22979">
    <property type="entry name" value="DD_AK8"/>
    <property type="match status" value="1"/>
</dbReference>
<organism evidence="1 2">
    <name type="scientific">Knipowitschia caucasica</name>
    <name type="common">Caucasian dwarf goby</name>
    <name type="synonym">Pomatoschistus caucasicus</name>
    <dbReference type="NCBI Taxonomy" id="637954"/>
    <lineage>
        <taxon>Eukaryota</taxon>
        <taxon>Metazoa</taxon>
        <taxon>Chordata</taxon>
        <taxon>Craniata</taxon>
        <taxon>Vertebrata</taxon>
        <taxon>Euteleostomi</taxon>
        <taxon>Actinopterygii</taxon>
        <taxon>Neopterygii</taxon>
        <taxon>Teleostei</taxon>
        <taxon>Neoteleostei</taxon>
        <taxon>Acanthomorphata</taxon>
        <taxon>Gobiaria</taxon>
        <taxon>Gobiiformes</taxon>
        <taxon>Gobioidei</taxon>
        <taxon>Gobiidae</taxon>
        <taxon>Gobiinae</taxon>
        <taxon>Knipowitschia</taxon>
    </lineage>
</organism>
<dbReference type="Proteomes" id="UP001497482">
    <property type="component" value="Chromosome 12"/>
</dbReference>
<name>A0AAV2JF95_KNICA</name>
<accession>A0AAV2JF95</accession>
<dbReference type="SUPFAM" id="SSF47391">
    <property type="entry name" value="Dimerization-anchoring domain of cAMP-dependent PK regulatory subunit"/>
    <property type="match status" value="1"/>
</dbReference>
<proteinExistence type="predicted"/>
<evidence type="ECO:0008006" key="3">
    <source>
        <dbReference type="Google" id="ProtNLM"/>
    </source>
</evidence>
<sequence length="138" mass="15624">MDVAEKEREQVKSVRVPLEISAYAESHRIVELTQELVKGLLIERPEDPLQWLITELERPERQPRVLVLGPPAVGKSTVASRLATELRAIHVTTESLVDNYTDISAQGRVYLDKGQEVPPDLLCALLQQRLKQADCFNR</sequence>
<reference evidence="1 2" key="1">
    <citation type="submission" date="2024-04" db="EMBL/GenBank/DDBJ databases">
        <authorList>
            <person name="Waldvogel A.-M."/>
            <person name="Schoenle A."/>
        </authorList>
    </citation>
    <scope>NUCLEOTIDE SEQUENCE [LARGE SCALE GENOMIC DNA]</scope>
</reference>
<keyword evidence="2" id="KW-1185">Reference proteome</keyword>
<protein>
    <recommendedName>
        <fullName evidence="3">Adenylate kinase</fullName>
    </recommendedName>
</protein>
<dbReference type="AlphaFoldDB" id="A0AAV2JF95"/>
<gene>
    <name evidence="1" type="ORF">KC01_LOCUS6733</name>
</gene>
<dbReference type="Pfam" id="PF00406">
    <property type="entry name" value="ADK"/>
    <property type="match status" value="1"/>
</dbReference>
<dbReference type="SUPFAM" id="SSF52540">
    <property type="entry name" value="P-loop containing nucleoside triphosphate hydrolases"/>
    <property type="match status" value="1"/>
</dbReference>
<evidence type="ECO:0000313" key="1">
    <source>
        <dbReference type="EMBL" id="CAL1575096.1"/>
    </source>
</evidence>
<evidence type="ECO:0000313" key="2">
    <source>
        <dbReference type="Proteomes" id="UP001497482"/>
    </source>
</evidence>